<dbReference type="EMBL" id="BQNL01000001">
    <property type="protein sequence ID" value="GKH12454.1"/>
    <property type="molecule type" value="Genomic_DNA"/>
</dbReference>
<evidence type="ECO:0000313" key="1">
    <source>
        <dbReference type="EMBL" id="GKH12454.1"/>
    </source>
</evidence>
<proteinExistence type="predicted"/>
<dbReference type="AlphaFoldDB" id="A0AA37JUM9"/>
<accession>A0AA37JUM9</accession>
<dbReference type="PROSITE" id="PS51257">
    <property type="entry name" value="PROKAR_LIPOPROTEIN"/>
    <property type="match status" value="1"/>
</dbReference>
<dbReference type="RefSeq" id="WP_239420951.1">
    <property type="nucleotide sequence ID" value="NZ_BQNL01000001.1"/>
</dbReference>
<name>A0AA37JUM9_BACUN</name>
<reference evidence="1" key="1">
    <citation type="submission" date="2022-01" db="EMBL/GenBank/DDBJ databases">
        <title>Novel bile acid biosynthetic pathways are enriched in the microbiome of centenarians.</title>
        <authorList>
            <person name="Sato Y."/>
            <person name="Atarashi K."/>
            <person name="Plichta R.D."/>
            <person name="Arai Y."/>
            <person name="Sasajima S."/>
            <person name="Kearney M.S."/>
            <person name="Suda W."/>
            <person name="Takeshita K."/>
            <person name="Sasaki T."/>
            <person name="Okamoto S."/>
            <person name="Skelly N.A."/>
            <person name="Okamura Y."/>
            <person name="Vlamakis H."/>
            <person name="Li Y."/>
            <person name="Tanoue T."/>
            <person name="Takei H."/>
            <person name="Nittono H."/>
            <person name="Narushima S."/>
            <person name="Irie J."/>
            <person name="Itoh H."/>
            <person name="Moriya K."/>
            <person name="Sugiura Y."/>
            <person name="Suematsu M."/>
            <person name="Moritoki N."/>
            <person name="Shibata S."/>
            <person name="Littman R.D."/>
            <person name="Fischbach A.M."/>
            <person name="Uwamino Y."/>
            <person name="Inoue T."/>
            <person name="Honda A."/>
            <person name="Hattori M."/>
            <person name="Murai T."/>
            <person name="Xavier J.R."/>
            <person name="Hirose N."/>
            <person name="Honda K."/>
        </authorList>
    </citation>
    <scope>NUCLEOTIDE SEQUENCE</scope>
    <source>
        <strain evidence="1">CE91-St12</strain>
    </source>
</reference>
<gene>
    <name evidence="1" type="ORF">CE91St12_06640</name>
</gene>
<sequence length="480" mass="54820">MKNINLFFASISLMLFTMSCRNDNLSEFSYKENGQSSDNISFDKDVTYNFNTKNELYNTIWNDKSAKTRSTIEAPNNFISLLDKIQEDDSILNQFTEEEKTYILNESLTYYDILGLEDFIPNENFARLLNSKGEIIVNDSIYRITPWGTLCGKVEHRELIDNAYEQLKSASIDITCNDYSNKINDEVVLINSFNHTDYITEYYETETNSQPQSRTATEQIPYNSFPRYSSESHTFVGKLTGKIFGDRSVKHHNFMPGYRVKGSLYDYDYGVYSEVGTFVAMRKKRRGVFKKINGWKGTNAQELSITYKGIVLEMKTGLPDRIQIPQKATLIRENVKVDMSGIGRQLFCIDICGKEITDADVMKLAGTGLKTAMPILKKWLGREVNRQTQAVRILTQSKVYVVILDNQINSYNSDKLRKVFSSGVKFYISSNIISNSTSLKAVIDFMNGLKSLPVKRMKGGEVILAGKLENRWGGMIIKKK</sequence>
<dbReference type="Proteomes" id="UP001055048">
    <property type="component" value="Unassembled WGS sequence"/>
</dbReference>
<protein>
    <submittedName>
        <fullName evidence="1">Uncharacterized protein</fullName>
    </submittedName>
</protein>
<evidence type="ECO:0000313" key="2">
    <source>
        <dbReference type="Proteomes" id="UP001055048"/>
    </source>
</evidence>
<comment type="caution">
    <text evidence="1">The sequence shown here is derived from an EMBL/GenBank/DDBJ whole genome shotgun (WGS) entry which is preliminary data.</text>
</comment>
<organism evidence="1 2">
    <name type="scientific">Bacteroides uniformis</name>
    <dbReference type="NCBI Taxonomy" id="820"/>
    <lineage>
        <taxon>Bacteria</taxon>
        <taxon>Pseudomonadati</taxon>
        <taxon>Bacteroidota</taxon>
        <taxon>Bacteroidia</taxon>
        <taxon>Bacteroidales</taxon>
        <taxon>Bacteroidaceae</taxon>
        <taxon>Bacteroides</taxon>
    </lineage>
</organism>